<dbReference type="InterPro" id="IPR050744">
    <property type="entry name" value="AI-2_Isomerase_LsrG"/>
</dbReference>
<dbReference type="Pfam" id="PF03992">
    <property type="entry name" value="ABM"/>
    <property type="match status" value="1"/>
</dbReference>
<keyword evidence="2" id="KW-0503">Monooxygenase</keyword>
<evidence type="ECO:0000259" key="1">
    <source>
        <dbReference type="PROSITE" id="PS51725"/>
    </source>
</evidence>
<comment type="caution">
    <text evidence="2">The sequence shown here is derived from an EMBL/GenBank/DDBJ whole genome shotgun (WGS) entry which is preliminary data.</text>
</comment>
<evidence type="ECO:0000313" key="3">
    <source>
        <dbReference type="Proteomes" id="UP000613030"/>
    </source>
</evidence>
<accession>A0ABS1KUZ0</accession>
<gene>
    <name evidence="2" type="ORF">JI741_17395</name>
</gene>
<dbReference type="InterPro" id="IPR007138">
    <property type="entry name" value="ABM_dom"/>
</dbReference>
<keyword evidence="3" id="KW-1185">Reference proteome</keyword>
<dbReference type="InterPro" id="IPR011008">
    <property type="entry name" value="Dimeric_a/b-barrel"/>
</dbReference>
<reference evidence="2 3" key="1">
    <citation type="submission" date="2021-01" db="EMBL/GenBank/DDBJ databases">
        <title>Chryseolinea sp. Jin1 Genome sequencing and assembly.</title>
        <authorList>
            <person name="Kim I."/>
        </authorList>
    </citation>
    <scope>NUCLEOTIDE SEQUENCE [LARGE SCALE GENOMIC DNA]</scope>
    <source>
        <strain evidence="2 3">Jin1</strain>
    </source>
</reference>
<organism evidence="2 3">
    <name type="scientific">Chryseolinea lacunae</name>
    <dbReference type="NCBI Taxonomy" id="2801331"/>
    <lineage>
        <taxon>Bacteria</taxon>
        <taxon>Pseudomonadati</taxon>
        <taxon>Bacteroidota</taxon>
        <taxon>Cytophagia</taxon>
        <taxon>Cytophagales</taxon>
        <taxon>Fulvivirgaceae</taxon>
        <taxon>Chryseolinea</taxon>
    </lineage>
</organism>
<dbReference type="EMBL" id="JAERRB010000005">
    <property type="protein sequence ID" value="MBL0743008.1"/>
    <property type="molecule type" value="Genomic_DNA"/>
</dbReference>
<dbReference type="RefSeq" id="WP_202011826.1">
    <property type="nucleotide sequence ID" value="NZ_JAERRB010000005.1"/>
</dbReference>
<dbReference type="Gene3D" id="3.30.70.100">
    <property type="match status" value="1"/>
</dbReference>
<dbReference type="PANTHER" id="PTHR33336">
    <property type="entry name" value="QUINOL MONOOXYGENASE YGIN-RELATED"/>
    <property type="match status" value="1"/>
</dbReference>
<dbReference type="Proteomes" id="UP000613030">
    <property type="component" value="Unassembled WGS sequence"/>
</dbReference>
<dbReference type="PROSITE" id="PS51725">
    <property type="entry name" value="ABM"/>
    <property type="match status" value="1"/>
</dbReference>
<keyword evidence="2" id="KW-0560">Oxidoreductase</keyword>
<dbReference type="SUPFAM" id="SSF54909">
    <property type="entry name" value="Dimeric alpha+beta barrel"/>
    <property type="match status" value="1"/>
</dbReference>
<evidence type="ECO:0000313" key="2">
    <source>
        <dbReference type="EMBL" id="MBL0743008.1"/>
    </source>
</evidence>
<dbReference type="PANTHER" id="PTHR33336:SF3">
    <property type="entry name" value="ABM DOMAIN-CONTAINING PROTEIN"/>
    <property type="match status" value="1"/>
</dbReference>
<sequence length="101" mass="11602">MKSKPVHVFAKWRVKEGQLQTVLTLLKEVSEKSTKEAGNLVYKVYQSNADANTILLFEGYADEEAVTRHRESEHFQKLVVEKIVPLLENREVVLATQLTFD</sequence>
<dbReference type="GO" id="GO:0004497">
    <property type="term" value="F:monooxygenase activity"/>
    <property type="evidence" value="ECO:0007669"/>
    <property type="project" value="UniProtKB-KW"/>
</dbReference>
<name>A0ABS1KUZ0_9BACT</name>
<feature type="domain" description="ABM" evidence="1">
    <location>
        <begin position="6"/>
        <end position="94"/>
    </location>
</feature>
<protein>
    <submittedName>
        <fullName evidence="2">Antibiotic biosynthesis monooxygenase</fullName>
    </submittedName>
</protein>
<proteinExistence type="predicted"/>